<reference evidence="3 4" key="1">
    <citation type="submission" date="2017-05" db="EMBL/GenBank/DDBJ databases">
        <title>Thiocyanate degradation by Thiohalobacter thiocyanaticus FOKN1.</title>
        <authorList>
            <person name="Oshiki M."/>
            <person name="Fukushima T."/>
            <person name="Kawano S."/>
            <person name="Nakagawa J."/>
        </authorList>
    </citation>
    <scope>NUCLEOTIDE SEQUENCE [LARGE SCALE GENOMIC DNA]</scope>
    <source>
        <strain evidence="3 4">FOKN1</strain>
    </source>
</reference>
<protein>
    <recommendedName>
        <fullName evidence="2">HPt domain-containing protein</fullName>
    </recommendedName>
</protein>
<dbReference type="Proteomes" id="UP000218765">
    <property type="component" value="Chromosome"/>
</dbReference>
<organism evidence="3 4">
    <name type="scientific">Thiohalobacter thiocyanaticus</name>
    <dbReference type="NCBI Taxonomy" id="585455"/>
    <lineage>
        <taxon>Bacteria</taxon>
        <taxon>Pseudomonadati</taxon>
        <taxon>Pseudomonadota</taxon>
        <taxon>Gammaproteobacteria</taxon>
        <taxon>Thiohalobacterales</taxon>
        <taxon>Thiohalobacteraceae</taxon>
        <taxon>Thiohalobacter</taxon>
    </lineage>
</organism>
<dbReference type="GO" id="GO:0000160">
    <property type="term" value="P:phosphorelay signal transduction system"/>
    <property type="evidence" value="ECO:0007669"/>
    <property type="project" value="UniProtKB-KW"/>
</dbReference>
<keyword evidence="1" id="KW-0902">Two-component regulatory system</keyword>
<sequence>MVSTDDTETVQAQLQALHERYQLALPERLAELNAHGQRLCRDGWEQGLAEQLQRELHNLAGGASTFGHPELGQAAGVLEQQLRRWLERDALPPASECEAFRDRLQSLAQLATAAPVPPPTAPTLPRR</sequence>
<dbReference type="EMBL" id="AP018052">
    <property type="protein sequence ID" value="BAZ93154.1"/>
    <property type="molecule type" value="Genomic_DNA"/>
</dbReference>
<evidence type="ECO:0000256" key="1">
    <source>
        <dbReference type="ARBA" id="ARBA00023012"/>
    </source>
</evidence>
<dbReference type="InterPro" id="IPR008207">
    <property type="entry name" value="Sig_transdc_His_kin_Hpt_dom"/>
</dbReference>
<proteinExistence type="predicted"/>
<evidence type="ECO:0000313" key="3">
    <source>
        <dbReference type="EMBL" id="BAZ93154.1"/>
    </source>
</evidence>
<feature type="domain" description="HPt" evidence="2">
    <location>
        <begin position="24"/>
        <end position="109"/>
    </location>
</feature>
<evidence type="ECO:0000259" key="2">
    <source>
        <dbReference type="Pfam" id="PF01627"/>
    </source>
</evidence>
<dbReference type="Gene3D" id="1.20.120.160">
    <property type="entry name" value="HPT domain"/>
    <property type="match status" value="1"/>
</dbReference>
<evidence type="ECO:0000313" key="4">
    <source>
        <dbReference type="Proteomes" id="UP000218765"/>
    </source>
</evidence>
<dbReference type="Pfam" id="PF01627">
    <property type="entry name" value="Hpt"/>
    <property type="match status" value="1"/>
</dbReference>
<name>A0A1Z4VPK0_9GAMM</name>
<dbReference type="InterPro" id="IPR036641">
    <property type="entry name" value="HPT_dom_sf"/>
</dbReference>
<keyword evidence="4" id="KW-1185">Reference proteome</keyword>
<gene>
    <name evidence="3" type="ORF">FOKN1_0752</name>
</gene>
<dbReference type="SUPFAM" id="SSF47226">
    <property type="entry name" value="Histidine-containing phosphotransfer domain, HPT domain"/>
    <property type="match status" value="1"/>
</dbReference>
<dbReference type="RefSeq" id="WP_096364869.1">
    <property type="nucleotide sequence ID" value="NZ_AP018052.1"/>
</dbReference>
<dbReference type="KEGG" id="ttc:FOKN1_0752"/>
<dbReference type="GO" id="GO:0004672">
    <property type="term" value="F:protein kinase activity"/>
    <property type="evidence" value="ECO:0007669"/>
    <property type="project" value="UniProtKB-ARBA"/>
</dbReference>
<dbReference type="AlphaFoldDB" id="A0A1Z4VPK0"/>
<accession>A0A1Z4VPK0</accession>